<keyword evidence="1 3" id="KW-0963">Cytoplasm</keyword>
<dbReference type="STRING" id="1802597.A2Z24_01225"/>
<keyword evidence="3" id="KW-0961">Cell wall biogenesis/degradation</keyword>
<dbReference type="SUPFAM" id="SSF54814">
    <property type="entry name" value="Prokaryotic type KH domain (KH-domain type II)"/>
    <property type="match status" value="1"/>
</dbReference>
<accession>A0A1G1WGL7</accession>
<dbReference type="InterPro" id="IPR015946">
    <property type="entry name" value="KH_dom-like_a/b"/>
</dbReference>
<protein>
    <recommendedName>
        <fullName evidence="3">RNA-binding protein KhpA</fullName>
    </recommendedName>
    <alternativeName>
        <fullName evidence="3">KH-domain protein A</fullName>
    </alternativeName>
</protein>
<evidence type="ECO:0000256" key="1">
    <source>
        <dbReference type="ARBA" id="ARBA00022490"/>
    </source>
</evidence>
<evidence type="ECO:0000256" key="3">
    <source>
        <dbReference type="HAMAP-Rule" id="MF_00088"/>
    </source>
</evidence>
<keyword evidence="3" id="KW-0133">Cell shape</keyword>
<dbReference type="GO" id="GO:0003723">
    <property type="term" value="F:RNA binding"/>
    <property type="evidence" value="ECO:0007669"/>
    <property type="project" value="UniProtKB-UniRule"/>
</dbReference>
<dbReference type="Gene3D" id="3.30.300.20">
    <property type="match status" value="1"/>
</dbReference>
<dbReference type="HAMAP" id="MF_00088">
    <property type="entry name" value="KhpA"/>
    <property type="match status" value="1"/>
</dbReference>
<gene>
    <name evidence="3" type="primary">khpA</name>
    <name evidence="4" type="ORF">A2Z24_01225</name>
</gene>
<dbReference type="GO" id="GO:0009252">
    <property type="term" value="P:peptidoglycan biosynthetic process"/>
    <property type="evidence" value="ECO:0007669"/>
    <property type="project" value="UniProtKB-UniRule"/>
</dbReference>
<reference evidence="4 5" key="1">
    <citation type="journal article" date="2016" name="Nat. Commun.">
        <title>Thousands of microbial genomes shed light on interconnected biogeochemical processes in an aquifer system.</title>
        <authorList>
            <person name="Anantharaman K."/>
            <person name="Brown C.T."/>
            <person name="Hug L.A."/>
            <person name="Sharon I."/>
            <person name="Castelle C.J."/>
            <person name="Probst A.J."/>
            <person name="Thomas B.C."/>
            <person name="Singh A."/>
            <person name="Wilkins M.J."/>
            <person name="Karaoz U."/>
            <person name="Brodie E.L."/>
            <person name="Williams K.H."/>
            <person name="Hubbard S.S."/>
            <person name="Banfield J.F."/>
        </authorList>
    </citation>
    <scope>NUCLEOTIDE SEQUENCE [LARGE SCALE GENOMIC DNA]</scope>
</reference>
<dbReference type="Proteomes" id="UP000177588">
    <property type="component" value="Unassembled WGS sequence"/>
</dbReference>
<keyword evidence="2 3" id="KW-0694">RNA-binding</keyword>
<sequence>MKDLIEFLAKNIVSDDSKVKVEESTGESGQVLTLSVAQADMGQIIGKSGRIIKAIRNLLKIRAIRQGKRVYLDLENKD</sequence>
<organism evidence="4 5">
    <name type="scientific">Candidatus Woykebacteria bacterium RBG_16_44_10</name>
    <dbReference type="NCBI Taxonomy" id="1802597"/>
    <lineage>
        <taxon>Bacteria</taxon>
        <taxon>Candidatus Woykeibacteriota</taxon>
    </lineage>
</organism>
<comment type="caution">
    <text evidence="4">The sequence shown here is derived from an EMBL/GenBank/DDBJ whole genome shotgun (WGS) entry which is preliminary data.</text>
</comment>
<dbReference type="PANTHER" id="PTHR34654">
    <property type="entry name" value="UPF0109 PROTEIN SCO5592"/>
    <property type="match status" value="1"/>
</dbReference>
<name>A0A1G1WGL7_9BACT</name>
<keyword evidence="3" id="KW-0143">Chaperone</keyword>
<dbReference type="EMBL" id="MHCT01000008">
    <property type="protein sequence ID" value="OGY26387.1"/>
    <property type="molecule type" value="Genomic_DNA"/>
</dbReference>
<dbReference type="AlphaFoldDB" id="A0A1G1WGL7"/>
<comment type="function">
    <text evidence="3">A probable RNA chaperone. Forms a complex with KhpB which binds to cellular RNA and controls its expression. Plays a role in peptidoglycan (PG) homeostasis and cell length regulation.</text>
</comment>
<comment type="subunit">
    <text evidence="3">Forms a complex with KhpB.</text>
</comment>
<dbReference type="GO" id="GO:0008360">
    <property type="term" value="P:regulation of cell shape"/>
    <property type="evidence" value="ECO:0007669"/>
    <property type="project" value="UniProtKB-KW"/>
</dbReference>
<dbReference type="GO" id="GO:0071555">
    <property type="term" value="P:cell wall organization"/>
    <property type="evidence" value="ECO:0007669"/>
    <property type="project" value="UniProtKB-KW"/>
</dbReference>
<dbReference type="CDD" id="cd22533">
    <property type="entry name" value="KH-II_YlqC-like"/>
    <property type="match status" value="1"/>
</dbReference>
<evidence type="ECO:0000313" key="5">
    <source>
        <dbReference type="Proteomes" id="UP000177588"/>
    </source>
</evidence>
<dbReference type="Pfam" id="PF13083">
    <property type="entry name" value="KH_KhpA-B"/>
    <property type="match status" value="1"/>
</dbReference>
<dbReference type="InterPro" id="IPR020627">
    <property type="entry name" value="KhpA"/>
</dbReference>
<comment type="similarity">
    <text evidence="3">Belongs to the KhpA RNA-binding protein family.</text>
</comment>
<evidence type="ECO:0000256" key="2">
    <source>
        <dbReference type="ARBA" id="ARBA00022884"/>
    </source>
</evidence>
<dbReference type="GO" id="GO:0005737">
    <property type="term" value="C:cytoplasm"/>
    <property type="evidence" value="ECO:0007669"/>
    <property type="project" value="UniProtKB-SubCell"/>
</dbReference>
<evidence type="ECO:0000313" key="4">
    <source>
        <dbReference type="EMBL" id="OGY26387.1"/>
    </source>
</evidence>
<proteinExistence type="inferred from homology"/>
<dbReference type="PROSITE" id="PS50084">
    <property type="entry name" value="KH_TYPE_1"/>
    <property type="match status" value="1"/>
</dbReference>
<dbReference type="PANTHER" id="PTHR34654:SF1">
    <property type="entry name" value="RNA-BINDING PROTEIN KHPA"/>
    <property type="match status" value="1"/>
</dbReference>
<dbReference type="InterPro" id="IPR009019">
    <property type="entry name" value="KH_sf_prok-type"/>
</dbReference>
<comment type="subcellular location">
    <subcellularLocation>
        <location evidence="3">Cytoplasm</location>
    </subcellularLocation>
</comment>